<dbReference type="Pfam" id="PF13191">
    <property type="entry name" value="AAA_16"/>
    <property type="match status" value="1"/>
</dbReference>
<dbReference type="Gene3D" id="1.25.40.10">
    <property type="entry name" value="Tetratricopeptide repeat domain"/>
    <property type="match status" value="2"/>
</dbReference>
<dbReference type="InterPro" id="IPR041664">
    <property type="entry name" value="AAA_16"/>
</dbReference>
<evidence type="ECO:0000259" key="3">
    <source>
        <dbReference type="SMART" id="SM01043"/>
    </source>
</evidence>
<feature type="domain" description="Bacterial transcriptional activator" evidence="3">
    <location>
        <begin position="92"/>
        <end position="223"/>
    </location>
</feature>
<evidence type="ECO:0000313" key="5">
    <source>
        <dbReference type="Proteomes" id="UP001595952"/>
    </source>
</evidence>
<dbReference type="SUPFAM" id="SSF52540">
    <property type="entry name" value="P-loop containing nucleoside triphosphate hydrolases"/>
    <property type="match status" value="1"/>
</dbReference>
<evidence type="ECO:0000256" key="1">
    <source>
        <dbReference type="ARBA" id="ARBA00022741"/>
    </source>
</evidence>
<sequence>MSPPLTLRLLGAAMFSVSGEAGQVLERRAAALLALLALDGPRDRAALAALLYDNVQTGRNNLVHLLRRVNRVPGGPLVVGAGELALAPDVDTDVRRVLDGEAPWPAAPVTFLADFDFSDLPALEDWVVAWRERLADAQRAEAARQVTQAEEAGDLGDAARLCEHRLTLDPLDEAAWRRLIHLHARQGHRAAALAAYARCAEVLRRELGAPPAAETQALAQAVRRGAPDGEGALLGPAATAAAAAAVPLSVLRPPELIGRDREWARMHTALAAGRSVEVSGEQGLGKTRLLQDLVRATPGAWCFEVRPDDARTPYGAHTRLLRALLARSEAALPGWVRRELARLLPELGAPLPPVQGAEEQARFYQAQAWVLRSAAAQGLTLLALDNVQHLDPLSAEAWPAVWTALGWGSPHAALRVAWATRPPEPGQALGGAARARAIELIHLEPLSPEAAGALLASLGVPALLPHAEALQRLTGGHPHLLLETIRHLLETGGLGRPAAPLQAPRALADMLAQRLERLSPTALQAARAAAVLGGDVRPDLAAEVLGLPLMDMAGAWEDLERAQILQGERFAHDLVREAVTGDMPGTVRGLLHRSAARVLARHGAPAAEVAHHWAQGGDARQAAGLYLDAAAAARAAWQFRSAAVWSERAAALLEEAGDPTAAFEAWVTVADTLREQTLDQRARDVTAHLTRLAVTPHQQARVQAARLQALVEDSDVEGLEAAAVEGLARLEAAPDPRLAATFQEALAGARLLRGNTDAALDPLEALRELGEALADPAVEATAHEGLGLAWAARDPGRAAGHYDRAAALHGATGDRVGAASVLTKRAPLLFALGDARGAAQAAGQAHDLLRGVDGADHLKLINAHERFCAAFALEAYREAGDALQEGLRLGSAAQAGWGGVLQADLAVWQATRGDLDEAAGTLEVALAHENVPENKRHVLLMARVRVHAARGDDVAGPLLALDRHAQRLNAPLVTACARVLDAACRPPADAAPAASLALELAGRHGYRGLRRAALVHRARAQLTLGKWEAAQADVQAALALTDAFSLFVSATEVLGLFADLLEQAQDPGAPAARAAFLERRRALDPGRQG</sequence>
<keyword evidence="5" id="KW-1185">Reference proteome</keyword>
<keyword evidence="2 4" id="KW-0067">ATP-binding</keyword>
<dbReference type="InterPro" id="IPR011990">
    <property type="entry name" value="TPR-like_helical_dom_sf"/>
</dbReference>
<dbReference type="InterPro" id="IPR005158">
    <property type="entry name" value="BTAD"/>
</dbReference>
<dbReference type="PANTHER" id="PTHR16305:SF35">
    <property type="entry name" value="TRANSCRIPTIONAL ACTIVATOR DOMAIN"/>
    <property type="match status" value="1"/>
</dbReference>
<accession>A0ABV9I666</accession>
<dbReference type="SMART" id="SM01043">
    <property type="entry name" value="BTAD"/>
    <property type="match status" value="1"/>
</dbReference>
<gene>
    <name evidence="4" type="ORF">ACFO0D_05790</name>
</gene>
<name>A0ABV9I666_9DEIO</name>
<dbReference type="Proteomes" id="UP001595952">
    <property type="component" value="Unassembled WGS sequence"/>
</dbReference>
<dbReference type="Gene3D" id="3.40.50.300">
    <property type="entry name" value="P-loop containing nucleotide triphosphate hydrolases"/>
    <property type="match status" value="1"/>
</dbReference>
<dbReference type="InterPro" id="IPR027417">
    <property type="entry name" value="P-loop_NTPase"/>
</dbReference>
<evidence type="ECO:0000313" key="4">
    <source>
        <dbReference type="EMBL" id="MFC4637847.1"/>
    </source>
</evidence>
<evidence type="ECO:0000256" key="2">
    <source>
        <dbReference type="ARBA" id="ARBA00022840"/>
    </source>
</evidence>
<keyword evidence="1" id="KW-0547">Nucleotide-binding</keyword>
<dbReference type="GO" id="GO:0005524">
    <property type="term" value="F:ATP binding"/>
    <property type="evidence" value="ECO:0007669"/>
    <property type="project" value="UniProtKB-KW"/>
</dbReference>
<reference evidence="5" key="1">
    <citation type="journal article" date="2019" name="Int. J. Syst. Evol. Microbiol.">
        <title>The Global Catalogue of Microorganisms (GCM) 10K type strain sequencing project: providing services to taxonomists for standard genome sequencing and annotation.</title>
        <authorList>
            <consortium name="The Broad Institute Genomics Platform"/>
            <consortium name="The Broad Institute Genome Sequencing Center for Infectious Disease"/>
            <person name="Wu L."/>
            <person name="Ma J."/>
        </authorList>
    </citation>
    <scope>NUCLEOTIDE SEQUENCE [LARGE SCALE GENOMIC DNA]</scope>
    <source>
        <strain evidence="5">CCUG 55995</strain>
    </source>
</reference>
<proteinExistence type="predicted"/>
<dbReference type="PANTHER" id="PTHR16305">
    <property type="entry name" value="TESTICULAR SOLUBLE ADENYLYL CYCLASE"/>
    <property type="match status" value="1"/>
</dbReference>
<organism evidence="4 5">
    <name type="scientific">Deinococcus hohokamensis</name>
    <dbReference type="NCBI Taxonomy" id="309883"/>
    <lineage>
        <taxon>Bacteria</taxon>
        <taxon>Thermotogati</taxon>
        <taxon>Deinococcota</taxon>
        <taxon>Deinococci</taxon>
        <taxon>Deinococcales</taxon>
        <taxon>Deinococcaceae</taxon>
        <taxon>Deinococcus</taxon>
    </lineage>
</organism>
<protein>
    <submittedName>
        <fullName evidence="4">ATP-binding protein</fullName>
    </submittedName>
</protein>
<dbReference type="EMBL" id="JBHSEI010000002">
    <property type="protein sequence ID" value="MFC4637847.1"/>
    <property type="molecule type" value="Genomic_DNA"/>
</dbReference>
<dbReference type="SUPFAM" id="SSF48452">
    <property type="entry name" value="TPR-like"/>
    <property type="match status" value="2"/>
</dbReference>
<dbReference type="RefSeq" id="WP_380060874.1">
    <property type="nucleotide sequence ID" value="NZ_JBHSEI010000002.1"/>
</dbReference>
<comment type="caution">
    <text evidence="4">The sequence shown here is derived from an EMBL/GenBank/DDBJ whole genome shotgun (WGS) entry which is preliminary data.</text>
</comment>
<dbReference type="Pfam" id="PF03704">
    <property type="entry name" value="BTAD"/>
    <property type="match status" value="1"/>
</dbReference>